<dbReference type="Proteomes" id="UP000515297">
    <property type="component" value="Plasmid plas1"/>
</dbReference>
<keyword evidence="3" id="KW-1185">Reference proteome</keyword>
<dbReference type="PANTHER" id="PTHR48228">
    <property type="entry name" value="SUCCINYL-COA--D-CITRAMALATE COA-TRANSFERASE"/>
    <property type="match status" value="1"/>
</dbReference>
<evidence type="ECO:0000313" key="4">
    <source>
        <dbReference type="Proteomes" id="UP000515297"/>
    </source>
</evidence>
<dbReference type="GO" id="GO:0016740">
    <property type="term" value="F:transferase activity"/>
    <property type="evidence" value="ECO:0007669"/>
    <property type="project" value="UniProtKB-KW"/>
</dbReference>
<dbReference type="InterPro" id="IPR003673">
    <property type="entry name" value="CoA-Trfase_fam_III"/>
</dbReference>
<dbReference type="Pfam" id="PF02515">
    <property type="entry name" value="CoA_transf_3"/>
    <property type="match status" value="1"/>
</dbReference>
<dbReference type="InterPro" id="IPR023606">
    <property type="entry name" value="CoA-Trfase_III_dom_1_sf"/>
</dbReference>
<evidence type="ECO:0000313" key="2">
    <source>
        <dbReference type="EMBL" id="QNE07684.1"/>
    </source>
</evidence>
<protein>
    <submittedName>
        <fullName evidence="1">Carnitine dehydratase</fullName>
    </submittedName>
    <submittedName>
        <fullName evidence="2">CoA transferase</fullName>
    </submittedName>
</protein>
<organism evidence="1 3">
    <name type="scientific">Croceicoccus marinus</name>
    <dbReference type="NCBI Taxonomy" id="450378"/>
    <lineage>
        <taxon>Bacteria</taxon>
        <taxon>Pseudomonadati</taxon>
        <taxon>Pseudomonadota</taxon>
        <taxon>Alphaproteobacteria</taxon>
        <taxon>Sphingomonadales</taxon>
        <taxon>Erythrobacteraceae</taxon>
        <taxon>Croceicoccus</taxon>
    </lineage>
</organism>
<dbReference type="OrthoDB" id="5720311at2"/>
<dbReference type="PANTHER" id="PTHR48228:SF5">
    <property type="entry name" value="ALPHA-METHYLACYL-COA RACEMASE"/>
    <property type="match status" value="1"/>
</dbReference>
<proteinExistence type="predicted"/>
<dbReference type="Gene3D" id="3.40.50.10540">
    <property type="entry name" value="Crotonobetainyl-coa:carnitine coa-transferase, domain 1"/>
    <property type="match status" value="1"/>
</dbReference>
<dbReference type="AlphaFoldDB" id="A0A1Z1FG69"/>
<gene>
    <name evidence="1" type="ORF">A9D14_15025</name>
    <name evidence="2" type="ORF">H4O24_18755</name>
</gene>
<geneLocation type="plasmid" evidence="3">
    <name>pcme4a9i</name>
</geneLocation>
<evidence type="ECO:0000313" key="1">
    <source>
        <dbReference type="EMBL" id="ARU17687.1"/>
    </source>
</evidence>
<dbReference type="KEGG" id="cman:A9D14_15025"/>
<name>A0A1Z1FG69_9SPHN</name>
<dbReference type="Gene3D" id="3.30.60.110">
    <property type="match status" value="1"/>
</dbReference>
<geneLocation type="plasmid" evidence="1">
    <name>pCME4A9I</name>
</geneLocation>
<reference evidence="1 3" key="1">
    <citation type="submission" date="2017-01" db="EMBL/GenBank/DDBJ databases">
        <title>Complete genome sequence of esterase-producing bacterium Croceicoccus marinus E4A9.</title>
        <authorList>
            <person name="Wu Y.-H."/>
            <person name="Cheng H."/>
            <person name="Xu L."/>
            <person name="Huo Y.-Y."/>
            <person name="Wang C.-S."/>
            <person name="Xu X.-W."/>
        </authorList>
    </citation>
    <scope>NUCLEOTIDE SEQUENCE [LARGE SCALE GENOMIC DNA]</scope>
    <source>
        <strain evidence="1 3">E4A9</strain>
        <plasmid evidence="1">pCME4A9I</plasmid>
        <plasmid evidence="3">Plasmid pcme4a9i</plasmid>
    </source>
</reference>
<dbReference type="InterPro" id="IPR050509">
    <property type="entry name" value="CoA-transferase_III"/>
</dbReference>
<keyword evidence="1" id="KW-0614">Plasmid</keyword>
<dbReference type="EMBL" id="CP019603">
    <property type="protein sequence ID" value="ARU17687.1"/>
    <property type="molecule type" value="Genomic_DNA"/>
</dbReference>
<sequence>MPHGPLAGIRIVEMDAIGPVPLCGMILSGLGAEVVRVTRPGGHSAWGDIGDAVVLRGRTQVQLDLKSAEGKQALLDLAAHADALIEGARPGVMERLGLGPDNCLARNPRLVFGRMTGWGQEGSLSKAAGHDINYIAMTGALHAIGKKGEPPTVPLNLVGDYAGGTMFLALGIVSAVLSARQTGRGQVVDAAMVDGVANLLGLYHAFVANGLWQDEPECNLFDGGAPFYKCYLCNCGGSVAVGALEPQFFAALLDGLNVPQDRYDQNDRSQWPAMHAEFERIFASASRDDWEQRFAGTDACVSAVLSIAEATRHPVNAERSVFIDHNGVMQAAPAPRFSATPGQVTPNRSATVEDIVGAWSKAG</sequence>
<evidence type="ECO:0000313" key="3">
    <source>
        <dbReference type="Proteomes" id="UP000195807"/>
    </source>
</evidence>
<dbReference type="STRING" id="450378.GCA_001661675_03019"/>
<accession>A0A1Z1FG69</accession>
<dbReference type="InterPro" id="IPR044855">
    <property type="entry name" value="CoA-Trfase_III_dom3_sf"/>
</dbReference>
<keyword evidence="2" id="KW-0808">Transferase</keyword>
<reference evidence="2 4" key="2">
    <citation type="submission" date="2020-08" db="EMBL/GenBank/DDBJ databases">
        <authorList>
            <person name="Liu G."/>
            <person name="Sun C."/>
        </authorList>
    </citation>
    <scope>NUCLEOTIDE SEQUENCE [LARGE SCALE GENOMIC DNA]</scope>
    <source>
        <strain evidence="2 4">OT19</strain>
        <plasmid evidence="2 4">plas1</plasmid>
    </source>
</reference>
<dbReference type="Proteomes" id="UP000195807">
    <property type="component" value="Plasmid pCME4A9I"/>
</dbReference>
<geneLocation type="plasmid" evidence="2 4">
    <name>plas1</name>
</geneLocation>
<dbReference type="SUPFAM" id="SSF89796">
    <property type="entry name" value="CoA-transferase family III (CaiB/BaiF)"/>
    <property type="match status" value="1"/>
</dbReference>
<dbReference type="EMBL" id="CP060053">
    <property type="protein sequence ID" value="QNE07684.1"/>
    <property type="molecule type" value="Genomic_DNA"/>
</dbReference>
<dbReference type="Gene3D" id="3.30.1540.10">
    <property type="entry name" value="formyl-coa transferase, domain 3"/>
    <property type="match status" value="1"/>
</dbReference>